<dbReference type="Proteomes" id="UP000317039">
    <property type="component" value="Chromosome"/>
</dbReference>
<feature type="compositionally biased region" description="Basic and acidic residues" evidence="2">
    <location>
        <begin position="31"/>
        <end position="43"/>
    </location>
</feature>
<dbReference type="Pfam" id="PF00106">
    <property type="entry name" value="adh_short"/>
    <property type="match status" value="1"/>
</dbReference>
<evidence type="ECO:0000313" key="3">
    <source>
        <dbReference type="EMBL" id="QDP81229.1"/>
    </source>
</evidence>
<dbReference type="PRINTS" id="PR00081">
    <property type="entry name" value="GDHRDH"/>
</dbReference>
<dbReference type="EMBL" id="CP041695">
    <property type="protein sequence ID" value="QDP81229.1"/>
    <property type="molecule type" value="Genomic_DNA"/>
</dbReference>
<dbReference type="Gene3D" id="3.40.50.720">
    <property type="entry name" value="NAD(P)-binding Rossmann-like Domain"/>
    <property type="match status" value="1"/>
</dbReference>
<dbReference type="SUPFAM" id="SSF51735">
    <property type="entry name" value="NAD(P)-binding Rossmann-fold domains"/>
    <property type="match status" value="1"/>
</dbReference>
<gene>
    <name evidence="3" type="ORF">FOH10_23455</name>
</gene>
<dbReference type="PANTHER" id="PTHR42808">
    <property type="entry name" value="HYDROXYSTEROID DEHYDROGENASE-LIKE PROTEIN 2"/>
    <property type="match status" value="1"/>
</dbReference>
<protein>
    <submittedName>
        <fullName evidence="3">SDR family NAD(P)-dependent oxidoreductase</fullName>
    </submittedName>
</protein>
<dbReference type="InterPro" id="IPR036291">
    <property type="entry name" value="NAD(P)-bd_dom_sf"/>
</dbReference>
<evidence type="ECO:0000256" key="1">
    <source>
        <dbReference type="RuleBase" id="RU000363"/>
    </source>
</evidence>
<feature type="compositionally biased region" description="Basic residues" evidence="2">
    <location>
        <begin position="1"/>
        <end position="14"/>
    </location>
</feature>
<reference evidence="3 4" key="1">
    <citation type="submission" date="2019-07" db="EMBL/GenBank/DDBJ databases">
        <title>Complete Genome Sequence and Methylome Analysis of Nocardia otitidis-caviarum NEB252.</title>
        <authorList>
            <person name="Fomenkov A."/>
            <person name="Anton B.P."/>
            <person name="Vincze T."/>
            <person name="Roberts R.J."/>
        </authorList>
    </citation>
    <scope>NUCLEOTIDE SEQUENCE [LARGE SCALE GENOMIC DNA]</scope>
    <source>
        <strain evidence="3 4">NEB252</strain>
    </source>
</reference>
<proteinExistence type="inferred from homology"/>
<evidence type="ECO:0000313" key="4">
    <source>
        <dbReference type="Proteomes" id="UP000317039"/>
    </source>
</evidence>
<dbReference type="InterPro" id="IPR002347">
    <property type="entry name" value="SDR_fam"/>
</dbReference>
<dbReference type="PANTHER" id="PTHR42808:SF4">
    <property type="entry name" value="SHORT CHAIN DEHYDROGENASE"/>
    <property type="match status" value="1"/>
</dbReference>
<dbReference type="KEGG" id="nod:FOH10_23455"/>
<dbReference type="InterPro" id="IPR051935">
    <property type="entry name" value="HSDL2"/>
</dbReference>
<accession>A0A516NQR2</accession>
<feature type="region of interest" description="Disordered" evidence="2">
    <location>
        <begin position="1"/>
        <end position="43"/>
    </location>
</feature>
<evidence type="ECO:0000256" key="2">
    <source>
        <dbReference type="SAM" id="MobiDB-lite"/>
    </source>
</evidence>
<name>A0A516NQR2_9NOCA</name>
<comment type="similarity">
    <text evidence="1">Belongs to the short-chain dehydrogenases/reductases (SDR) family.</text>
</comment>
<dbReference type="AlphaFoldDB" id="A0A516NQR2"/>
<organism evidence="3 4">
    <name type="scientific">Nocardia otitidiscaviarum</name>
    <dbReference type="NCBI Taxonomy" id="1823"/>
    <lineage>
        <taxon>Bacteria</taxon>
        <taxon>Bacillati</taxon>
        <taxon>Actinomycetota</taxon>
        <taxon>Actinomycetes</taxon>
        <taxon>Mycobacteriales</taxon>
        <taxon>Nocardiaceae</taxon>
        <taxon>Nocardia</taxon>
    </lineage>
</organism>
<feature type="compositionally biased region" description="Low complexity" evidence="2">
    <location>
        <begin position="15"/>
        <end position="30"/>
    </location>
</feature>
<dbReference type="PRINTS" id="PR00080">
    <property type="entry name" value="SDRFAMILY"/>
</dbReference>
<sequence length="348" mass="38038">MSTAWRRGRSRSSRKSANSTTSPSGSPRWRSPSDRDDEREERNVTQFQDRVAIITGGSRGIGKALALALAERGTNVVIGAKTMEAGGRLPGTVPETVREVEQRGAQALGVRCDVRSEADLKNLVDRTVERFGRVDILVNNAGAMWLQTVEGTPHKRYDLVMAINARAPFLLAHHCIPHMREGGWGHIVNLSPPLDPEGIQHMGGKVAYMSSKLNATLLTLGLGKEVAADGIACNTIWTRTLIGTLATQNLGIGSPEDWRTEDIVVDAILAVLEQDPATFTGNSLLDDEILARFKGIEDLSRYRFVPDKEPTPMTWERWDLVAEVARQLYFQAMVSADQAKAAALSEGA</sequence>
<dbReference type="NCBIfam" id="NF006133">
    <property type="entry name" value="PRK08278.1"/>
    <property type="match status" value="1"/>
</dbReference>